<organism evidence="5 6">
    <name type="scientific">Podarcis muralis</name>
    <name type="common">Wall lizard</name>
    <name type="synonym">Lacerta muralis</name>
    <dbReference type="NCBI Taxonomy" id="64176"/>
    <lineage>
        <taxon>Eukaryota</taxon>
        <taxon>Metazoa</taxon>
        <taxon>Chordata</taxon>
        <taxon>Craniata</taxon>
        <taxon>Vertebrata</taxon>
        <taxon>Euteleostomi</taxon>
        <taxon>Lepidosauria</taxon>
        <taxon>Squamata</taxon>
        <taxon>Bifurcata</taxon>
        <taxon>Unidentata</taxon>
        <taxon>Episquamata</taxon>
        <taxon>Laterata</taxon>
        <taxon>Lacertibaenia</taxon>
        <taxon>Lacertidae</taxon>
        <taxon>Podarcis</taxon>
    </lineage>
</organism>
<protein>
    <recommendedName>
        <fullName evidence="7">Cytochrome P450 family 4 subfamily B member 1</fullName>
    </recommendedName>
</protein>
<dbReference type="PANTHER" id="PTHR24291">
    <property type="entry name" value="CYTOCHROME P450 FAMILY 4"/>
    <property type="match status" value="1"/>
</dbReference>
<evidence type="ECO:0008006" key="7">
    <source>
        <dbReference type="Google" id="ProtNLM"/>
    </source>
</evidence>
<dbReference type="OMA" id="ETHEPLF"/>
<proteinExistence type="inferred from homology"/>
<keyword evidence="4" id="KW-0472">Membrane</keyword>
<sequence>MVMEIVINLLWSWLPASPSQFFYWTVVLIFICVALKAIQLFQTRQKLIKGFRSFPGPPSHWLYGHVHMVREFLTLLVRSAWTEKYPHCYPRWYGNFLAFLCINHPEYAKTMYSRGGKKCVSYVPLIGLITLNGPKWQQHRKLLTPGFHYNILKPYVTLVAESVKEMLDIWGKLVPKNGTASVEMSQHISLMTLNIIMKCAFSYQKNAETDRKTSYIQTVFDLNSLIDHRIKTPFYQSDLIYWLSSKGRQFYKACKIAHHHTEKVIRERKDSLKNEKELEKILKKRHLDFLDILLCAKDENGNPLSDEDIRAEVDTFMSAGQDTTASGISWLFYCMAQNPEHQQRCREEIMELLGQQEEIQWDDLGKMTYSTMCIKESLRLYPPVPLIARELNSPVTFADGRTLPKGFLTALDIYGLHRNPEVWDKPEEFNPLRFSTENSKHRHPYAFLPFATGSRNCIGQQFAMNEMKVALALTLLHFELLPDPANLPIPMLQIVIQPMNGIYLKLKDLR</sequence>
<dbReference type="Proteomes" id="UP000472272">
    <property type="component" value="Chromosome 6"/>
</dbReference>
<dbReference type="InterPro" id="IPR002401">
    <property type="entry name" value="Cyt_P450_E_grp-I"/>
</dbReference>
<evidence type="ECO:0000256" key="4">
    <source>
        <dbReference type="SAM" id="Phobius"/>
    </source>
</evidence>
<keyword evidence="2 3" id="KW-0408">Iron</keyword>
<feature type="transmembrane region" description="Helical" evidence="4">
    <location>
        <begin position="21"/>
        <end position="41"/>
    </location>
</feature>
<dbReference type="SUPFAM" id="SSF48264">
    <property type="entry name" value="Cytochrome P450"/>
    <property type="match status" value="1"/>
</dbReference>
<dbReference type="PANTHER" id="PTHR24291:SF201">
    <property type="entry name" value="CYTOCHROME P450, FAMILY 4, SUBFAMILY B, POLYPEPTIDE 7"/>
    <property type="match status" value="1"/>
</dbReference>
<evidence type="ECO:0000256" key="1">
    <source>
        <dbReference type="ARBA" id="ARBA00010617"/>
    </source>
</evidence>
<keyword evidence="3" id="KW-0349">Heme</keyword>
<dbReference type="GO" id="GO:0005506">
    <property type="term" value="F:iron ion binding"/>
    <property type="evidence" value="ECO:0007669"/>
    <property type="project" value="InterPro"/>
</dbReference>
<dbReference type="Pfam" id="PF00067">
    <property type="entry name" value="p450"/>
    <property type="match status" value="1"/>
</dbReference>
<dbReference type="PRINTS" id="PR00463">
    <property type="entry name" value="EP450I"/>
</dbReference>
<comment type="similarity">
    <text evidence="1">Belongs to the cytochrome P450 family.</text>
</comment>
<comment type="cofactor">
    <cofactor evidence="3">
        <name>heme</name>
        <dbReference type="ChEBI" id="CHEBI:30413"/>
    </cofactor>
</comment>
<feature type="binding site" description="axial binding residue" evidence="3">
    <location>
        <position position="457"/>
    </location>
    <ligand>
        <name>heme</name>
        <dbReference type="ChEBI" id="CHEBI:30413"/>
    </ligand>
    <ligandPart>
        <name>Fe</name>
        <dbReference type="ChEBI" id="CHEBI:18248"/>
    </ligandPart>
</feature>
<reference evidence="5 6" key="1">
    <citation type="journal article" date="2019" name="Proc. Natl. Acad. Sci. U.S.A.">
        <title>Regulatory changes in pterin and carotenoid genes underlie balanced color polymorphisms in the wall lizard.</title>
        <authorList>
            <person name="Andrade P."/>
            <person name="Pinho C."/>
            <person name="Perez I de Lanuza G."/>
            <person name="Afonso S."/>
            <person name="Brejcha J."/>
            <person name="Rubin C.J."/>
            <person name="Wallerman O."/>
            <person name="Pereira P."/>
            <person name="Sabatino S.J."/>
            <person name="Bellati A."/>
            <person name="Pellitteri-Rosa D."/>
            <person name="Bosakova Z."/>
            <person name="Bunikis I."/>
            <person name="Carretero M.A."/>
            <person name="Feiner N."/>
            <person name="Marsik P."/>
            <person name="Pauperio F."/>
            <person name="Salvi D."/>
            <person name="Soler L."/>
            <person name="While G.M."/>
            <person name="Uller T."/>
            <person name="Font E."/>
            <person name="Andersson L."/>
            <person name="Carneiro M."/>
        </authorList>
    </citation>
    <scope>NUCLEOTIDE SEQUENCE</scope>
</reference>
<dbReference type="InterPro" id="IPR050196">
    <property type="entry name" value="Cytochrome_P450_Monoox"/>
</dbReference>
<dbReference type="GO" id="GO:0004497">
    <property type="term" value="F:monooxygenase activity"/>
    <property type="evidence" value="ECO:0007669"/>
    <property type="project" value="UniProtKB-KW"/>
</dbReference>
<dbReference type="GO" id="GO:0016705">
    <property type="term" value="F:oxidoreductase activity, acting on paired donors, with incorporation or reduction of molecular oxygen"/>
    <property type="evidence" value="ECO:0007669"/>
    <property type="project" value="InterPro"/>
</dbReference>
<evidence type="ECO:0000256" key="3">
    <source>
        <dbReference type="PIRSR" id="PIRSR602401-1"/>
    </source>
</evidence>
<dbReference type="InterPro" id="IPR001128">
    <property type="entry name" value="Cyt_P450"/>
</dbReference>
<dbReference type="GO" id="GO:0005789">
    <property type="term" value="C:endoplasmic reticulum membrane"/>
    <property type="evidence" value="ECO:0007669"/>
    <property type="project" value="UniProtKB-SubCell"/>
</dbReference>
<dbReference type="AlphaFoldDB" id="A0A670IJJ9"/>
<evidence type="ECO:0000313" key="5">
    <source>
        <dbReference type="Ensembl" id="ENSPMRP00000011766.1"/>
    </source>
</evidence>
<dbReference type="Ensembl" id="ENSPMRT00000012569.1">
    <property type="protein sequence ID" value="ENSPMRP00000011766.1"/>
    <property type="gene ID" value="ENSPMRG00000007869.1"/>
</dbReference>
<accession>A0A670IJJ9</accession>
<keyword evidence="6" id="KW-1185">Reference proteome</keyword>
<dbReference type="Gene3D" id="1.10.630.10">
    <property type="entry name" value="Cytochrome P450"/>
    <property type="match status" value="1"/>
</dbReference>
<reference evidence="5" key="3">
    <citation type="submission" date="2025-09" db="UniProtKB">
        <authorList>
            <consortium name="Ensembl"/>
        </authorList>
    </citation>
    <scope>IDENTIFICATION</scope>
</reference>
<keyword evidence="4" id="KW-0812">Transmembrane</keyword>
<evidence type="ECO:0000256" key="2">
    <source>
        <dbReference type="ARBA" id="ARBA00023004"/>
    </source>
</evidence>
<evidence type="ECO:0000313" key="6">
    <source>
        <dbReference type="Proteomes" id="UP000472272"/>
    </source>
</evidence>
<name>A0A670IJJ9_PODMU</name>
<dbReference type="PRINTS" id="PR00385">
    <property type="entry name" value="P450"/>
</dbReference>
<dbReference type="InterPro" id="IPR036396">
    <property type="entry name" value="Cyt_P450_sf"/>
</dbReference>
<keyword evidence="3" id="KW-0479">Metal-binding</keyword>
<keyword evidence="4" id="KW-1133">Transmembrane helix</keyword>
<reference evidence="5" key="2">
    <citation type="submission" date="2025-08" db="UniProtKB">
        <authorList>
            <consortium name="Ensembl"/>
        </authorList>
    </citation>
    <scope>IDENTIFICATION</scope>
</reference>
<dbReference type="GeneTree" id="ENSGT00940000161527"/>
<dbReference type="GO" id="GO:0020037">
    <property type="term" value="F:heme binding"/>
    <property type="evidence" value="ECO:0007669"/>
    <property type="project" value="InterPro"/>
</dbReference>